<accession>A0A2H0RDN3</accession>
<dbReference type="PANTHER" id="PTHR30319">
    <property type="entry name" value="PHENYLACETIC ACID REGULATOR-RELATED TRANSCRIPTIONAL REPRESSOR"/>
    <property type="match status" value="1"/>
</dbReference>
<comment type="caution">
    <text evidence="3">The sequence shown here is derived from an EMBL/GenBank/DDBJ whole genome shotgun (WGS) entry which is preliminary data.</text>
</comment>
<dbReference type="Proteomes" id="UP000228767">
    <property type="component" value="Unassembled WGS sequence"/>
</dbReference>
<name>A0A2H0RDN3_9BACT</name>
<dbReference type="GO" id="GO:0006351">
    <property type="term" value="P:DNA-templated transcription"/>
    <property type="evidence" value="ECO:0007669"/>
    <property type="project" value="TreeGrafter"/>
</dbReference>
<organism evidence="3 4">
    <name type="scientific">Candidatus Vogelbacteria bacterium CG10_big_fil_rev_8_21_14_0_10_51_16</name>
    <dbReference type="NCBI Taxonomy" id="1975045"/>
    <lineage>
        <taxon>Bacteria</taxon>
        <taxon>Candidatus Vogeliibacteriota</taxon>
    </lineage>
</organism>
<evidence type="ECO:0000313" key="3">
    <source>
        <dbReference type="EMBL" id="PIR44583.1"/>
    </source>
</evidence>
<keyword evidence="1" id="KW-0812">Transmembrane</keyword>
<feature type="transmembrane region" description="Helical" evidence="1">
    <location>
        <begin position="21"/>
        <end position="48"/>
    </location>
</feature>
<proteinExistence type="predicted"/>
<evidence type="ECO:0000259" key="2">
    <source>
        <dbReference type="Pfam" id="PF20803"/>
    </source>
</evidence>
<evidence type="ECO:0000313" key="4">
    <source>
        <dbReference type="Proteomes" id="UP000228767"/>
    </source>
</evidence>
<dbReference type="InterPro" id="IPR048846">
    <property type="entry name" value="PaaX-like_central"/>
</dbReference>
<dbReference type="AlphaFoldDB" id="A0A2H0RDN3"/>
<dbReference type="Gene3D" id="3.30.70.2650">
    <property type="match status" value="1"/>
</dbReference>
<reference evidence="3 4" key="1">
    <citation type="submission" date="2017-09" db="EMBL/GenBank/DDBJ databases">
        <title>Depth-based differentiation of microbial function through sediment-hosted aquifers and enrichment of novel symbionts in the deep terrestrial subsurface.</title>
        <authorList>
            <person name="Probst A.J."/>
            <person name="Ladd B."/>
            <person name="Jarett J.K."/>
            <person name="Geller-Mcgrath D.E."/>
            <person name="Sieber C.M."/>
            <person name="Emerson J.B."/>
            <person name="Anantharaman K."/>
            <person name="Thomas B.C."/>
            <person name="Malmstrom R."/>
            <person name="Stieglmeier M."/>
            <person name="Klingl A."/>
            <person name="Woyke T."/>
            <person name="Ryan C.M."/>
            <person name="Banfield J.F."/>
        </authorList>
    </citation>
    <scope>NUCLEOTIDE SEQUENCE [LARGE SCALE GENOMIC DNA]</scope>
    <source>
        <strain evidence="3">CG10_big_fil_rev_8_21_14_0_10_51_16</strain>
    </source>
</reference>
<evidence type="ECO:0000256" key="1">
    <source>
        <dbReference type="SAM" id="Phobius"/>
    </source>
</evidence>
<dbReference type="Pfam" id="PF20803">
    <property type="entry name" value="PaaX_M"/>
    <property type="match status" value="1"/>
</dbReference>
<keyword evidence="1" id="KW-1133">Transmembrane helix</keyword>
<dbReference type="EMBL" id="PCYI01000025">
    <property type="protein sequence ID" value="PIR44583.1"/>
    <property type="molecule type" value="Genomic_DNA"/>
</dbReference>
<dbReference type="PANTHER" id="PTHR30319:SF1">
    <property type="entry name" value="TRANSCRIPTIONAL REPRESSOR PAAX"/>
    <property type="match status" value="1"/>
</dbReference>
<sequence>MKKKVNVTKAQKEKRIARKDTARAILGVVGSVGVIAVGLVAPGALMALDLFADTPRNRRRHYYINNVRARMIRDGHLKKVRQNGEEYLELTKKGEQKLEKERIRTKDRKSWRWNREWYVVIFDIKEYKRSLRQQLREELIEHDFVCLQKSVWVSPYDHEDLIGLIKAEYEINAEIITMRVRSIENDYQLRRHFGLPLS</sequence>
<protein>
    <recommendedName>
        <fullName evidence="2">Transcriptional repressor PaaX-like central Cas2-like domain-containing protein</fullName>
    </recommendedName>
</protein>
<keyword evidence="1" id="KW-0472">Membrane</keyword>
<gene>
    <name evidence="3" type="ORF">COV10_03715</name>
</gene>
<feature type="domain" description="Transcriptional repressor PaaX-like central Cas2-like" evidence="2">
    <location>
        <begin position="112"/>
        <end position="184"/>
    </location>
</feature>